<dbReference type="Pfam" id="PF00114">
    <property type="entry name" value="Pilin"/>
    <property type="match status" value="1"/>
</dbReference>
<keyword evidence="8" id="KW-0812">Transmembrane</keyword>
<dbReference type="NCBIfam" id="TIGR02532">
    <property type="entry name" value="IV_pilin_GFxxxE"/>
    <property type="match status" value="1"/>
</dbReference>
<dbReference type="EMBL" id="CP073116">
    <property type="protein sequence ID" value="UTG71210.1"/>
    <property type="molecule type" value="Genomic_DNA"/>
</dbReference>
<dbReference type="GO" id="GO:0044096">
    <property type="term" value="C:type IV pilus"/>
    <property type="evidence" value="ECO:0007669"/>
    <property type="project" value="TreeGrafter"/>
</dbReference>
<gene>
    <name evidence="9" type="ORF">KCG56_07370</name>
</gene>
<keyword evidence="5" id="KW-1015">Disulfide bond</keyword>
<evidence type="ECO:0000256" key="6">
    <source>
        <dbReference type="RuleBase" id="RU000389"/>
    </source>
</evidence>
<keyword evidence="4" id="KW-0130">Cell adhesion</keyword>
<evidence type="ECO:0000256" key="7">
    <source>
        <dbReference type="SAM" id="MobiDB-lite"/>
    </source>
</evidence>
<name>A0A9X9N2T0_NEISU</name>
<dbReference type="Proteomes" id="UP001057305">
    <property type="component" value="Chromosome"/>
</dbReference>
<feature type="compositionally biased region" description="Low complexity" evidence="7">
    <location>
        <begin position="143"/>
        <end position="159"/>
    </location>
</feature>
<evidence type="ECO:0000256" key="8">
    <source>
        <dbReference type="SAM" id="Phobius"/>
    </source>
</evidence>
<keyword evidence="3" id="KW-0488">Methylation</keyword>
<evidence type="ECO:0000256" key="2">
    <source>
        <dbReference type="ARBA" id="ARBA00011156"/>
    </source>
</evidence>
<dbReference type="SUPFAM" id="SSF54523">
    <property type="entry name" value="Pili subunits"/>
    <property type="match status" value="1"/>
</dbReference>
<dbReference type="InterPro" id="IPR045584">
    <property type="entry name" value="Pilin-like"/>
</dbReference>
<dbReference type="PROSITE" id="PS00409">
    <property type="entry name" value="PROKAR_NTER_METHYL"/>
    <property type="match status" value="1"/>
</dbReference>
<evidence type="ECO:0000256" key="1">
    <source>
        <dbReference type="ARBA" id="ARBA00005233"/>
    </source>
</evidence>
<sequence>MKAIQKGFTLIELMIVIAILGILAVIALPAYQDYTVRTKVSEGLGLAAPAKLAVVETSAALGGLKKVTAANSGYKFVPTKYVQSIEIKEDGVIKVVTKDTGAKIQPAFTLTPSQASDNIEAPIEWACTKDAGEEKHLPANCRTATTPASTTATPAASTN</sequence>
<dbReference type="InterPro" id="IPR001082">
    <property type="entry name" value="Pilin"/>
</dbReference>
<evidence type="ECO:0000256" key="5">
    <source>
        <dbReference type="ARBA" id="ARBA00023157"/>
    </source>
</evidence>
<dbReference type="GO" id="GO:0043107">
    <property type="term" value="P:type IV pilus-dependent motility"/>
    <property type="evidence" value="ECO:0007669"/>
    <property type="project" value="TreeGrafter"/>
</dbReference>
<dbReference type="PANTHER" id="PTHR30093">
    <property type="entry name" value="GENERAL SECRETION PATHWAY PROTEIN G"/>
    <property type="match status" value="1"/>
</dbReference>
<dbReference type="Gene3D" id="3.30.700.10">
    <property type="entry name" value="Glycoprotein, Type 4 Pilin"/>
    <property type="match status" value="1"/>
</dbReference>
<dbReference type="GO" id="GO:0007155">
    <property type="term" value="P:cell adhesion"/>
    <property type="evidence" value="ECO:0007669"/>
    <property type="project" value="UniProtKB-KW"/>
</dbReference>
<evidence type="ECO:0000256" key="4">
    <source>
        <dbReference type="ARBA" id="ARBA00022889"/>
    </source>
</evidence>
<keyword evidence="8" id="KW-1133">Transmembrane helix</keyword>
<dbReference type="Pfam" id="PF07963">
    <property type="entry name" value="N_methyl"/>
    <property type="match status" value="1"/>
</dbReference>
<protein>
    <submittedName>
        <fullName evidence="9">Pilin</fullName>
    </submittedName>
</protein>
<reference evidence="9" key="1">
    <citation type="submission" date="2021-04" db="EMBL/GenBank/DDBJ databases">
        <title>Characterizing Neisseria spp. as novel respiratory pathobionts in bronchiectasis.</title>
        <authorList>
            <person name="Li L."/>
            <person name="Mac Aogain M."/>
            <person name="Xu T."/>
            <person name="Jaggi T.K."/>
            <person name="Chan L.Y."/>
            <person name="Keir H.R."/>
            <person name="Dicker A.J."/>
            <person name="Qu J."/>
            <person name="Liu Y."/>
            <person name="Chen H.S."/>
            <person name="Koh M.S."/>
            <person name="Ong T.H."/>
            <person name="Lim A.Y.H."/>
            <person name="Abisheganaden J."/>
            <person name="Low T.B."/>
            <person name="Oliver B.G."/>
            <person name="Tan N.S."/>
            <person name="Fang M."/>
            <person name="Chalmers J.D."/>
            <person name="Chotirmall S.H."/>
        </authorList>
    </citation>
    <scope>NUCLEOTIDE SEQUENCE</scope>
    <source>
        <strain evidence="9">TT0073</strain>
    </source>
</reference>
<organism evidence="9 10">
    <name type="scientific">Neisseria subflava</name>
    <dbReference type="NCBI Taxonomy" id="28449"/>
    <lineage>
        <taxon>Bacteria</taxon>
        <taxon>Pseudomonadati</taxon>
        <taxon>Pseudomonadota</taxon>
        <taxon>Betaproteobacteria</taxon>
        <taxon>Neisseriales</taxon>
        <taxon>Neisseriaceae</taxon>
        <taxon>Neisseria</taxon>
    </lineage>
</organism>
<proteinExistence type="inferred from homology"/>
<evidence type="ECO:0000313" key="10">
    <source>
        <dbReference type="Proteomes" id="UP001057305"/>
    </source>
</evidence>
<dbReference type="PANTHER" id="PTHR30093:SF34">
    <property type="entry name" value="PREPILIN PEPTIDASE-DEPENDENT PROTEIN D"/>
    <property type="match status" value="1"/>
</dbReference>
<evidence type="ECO:0000256" key="3">
    <source>
        <dbReference type="ARBA" id="ARBA00022481"/>
    </source>
</evidence>
<accession>A0A9X9N2T0</accession>
<feature type="region of interest" description="Disordered" evidence="7">
    <location>
        <begin position="138"/>
        <end position="159"/>
    </location>
</feature>
<feature type="transmembrane region" description="Helical" evidence="8">
    <location>
        <begin position="7"/>
        <end position="31"/>
    </location>
</feature>
<dbReference type="RefSeq" id="WP_283255477.1">
    <property type="nucleotide sequence ID" value="NZ_CP073116.1"/>
</dbReference>
<dbReference type="AlphaFoldDB" id="A0A9X9N2T0"/>
<comment type="subunit">
    <text evidence="2">The pili are polar flexible filaments of about 5.4 nanometers diameter and 2.5 micrometers average length; they consist of only a single polypeptide chain arranged in a helical configuration of five subunits per turn in the assembled pilus.</text>
</comment>
<keyword evidence="6" id="KW-0281">Fimbrium</keyword>
<keyword evidence="8" id="KW-0472">Membrane</keyword>
<evidence type="ECO:0000313" key="9">
    <source>
        <dbReference type="EMBL" id="UTG71210.1"/>
    </source>
</evidence>
<dbReference type="InterPro" id="IPR012902">
    <property type="entry name" value="N_methyl_site"/>
</dbReference>
<comment type="similarity">
    <text evidence="1 6">Belongs to the N-Me-Phe pilin family.</text>
</comment>